<dbReference type="InterPro" id="IPR049551">
    <property type="entry name" value="PKS_DH_C"/>
</dbReference>
<dbReference type="STRING" id="366584.SAMN05216377_12233"/>
<dbReference type="PROSITE" id="PS00012">
    <property type="entry name" value="PHOSPHOPANTETHEINE"/>
    <property type="match status" value="3"/>
</dbReference>
<dbReference type="CDD" id="cd00833">
    <property type="entry name" value="PKS"/>
    <property type="match status" value="2"/>
</dbReference>
<name>A0A1G8C9T1_PSEOR</name>
<comment type="pathway">
    <text evidence="9">Antibiotic biosynthesis; erythromycin biosynthesis.</text>
</comment>
<feature type="active site" description="Proton donor; for dehydratase activity" evidence="12">
    <location>
        <position position="1961"/>
    </location>
</feature>
<dbReference type="Pfam" id="PF00698">
    <property type="entry name" value="Acyl_transf_1"/>
    <property type="match status" value="2"/>
</dbReference>
<dbReference type="SUPFAM" id="SSF51735">
    <property type="entry name" value="NAD(P)-binding Rossmann-fold domains"/>
    <property type="match status" value="4"/>
</dbReference>
<dbReference type="InterPro" id="IPR032821">
    <property type="entry name" value="PKS_assoc"/>
</dbReference>
<dbReference type="Gene3D" id="3.40.366.10">
    <property type="entry name" value="Malonyl-Coenzyme A Acyl Carrier Protein, domain 2"/>
    <property type="match status" value="2"/>
</dbReference>
<dbReference type="Pfam" id="PF00550">
    <property type="entry name" value="PP-binding"/>
    <property type="match status" value="3"/>
</dbReference>
<accession>A0A1G8C9T1</accession>
<dbReference type="PANTHER" id="PTHR43775">
    <property type="entry name" value="FATTY ACID SYNTHASE"/>
    <property type="match status" value="1"/>
</dbReference>
<dbReference type="InterPro" id="IPR049900">
    <property type="entry name" value="PKS_mFAS_DH"/>
</dbReference>
<feature type="domain" description="Ketosynthase family 3 (KS3)" evidence="14">
    <location>
        <begin position="873"/>
        <end position="1299"/>
    </location>
</feature>
<feature type="domain" description="Carrier" evidence="13">
    <location>
        <begin position="2465"/>
        <end position="2540"/>
    </location>
</feature>
<proteinExistence type="predicted"/>
<feature type="active site" description="Proton acceptor; for dehydratase activity" evidence="12">
    <location>
        <position position="3495"/>
    </location>
</feature>
<dbReference type="InterPro" id="IPR016039">
    <property type="entry name" value="Thiolase-like"/>
</dbReference>
<dbReference type="GO" id="GO:0031177">
    <property type="term" value="F:phosphopantetheine binding"/>
    <property type="evidence" value="ECO:0007669"/>
    <property type="project" value="InterPro"/>
</dbReference>
<keyword evidence="2" id="KW-0597">Phosphoprotein</keyword>
<dbReference type="Gene3D" id="3.30.300.30">
    <property type="match status" value="1"/>
</dbReference>
<dbReference type="Pfam" id="PF14765">
    <property type="entry name" value="PS-DH"/>
    <property type="match status" value="2"/>
</dbReference>
<dbReference type="OrthoDB" id="3653264at2"/>
<evidence type="ECO:0000256" key="6">
    <source>
        <dbReference type="ARBA" id="ARBA00023315"/>
    </source>
</evidence>
<dbReference type="Pfam" id="PF08659">
    <property type="entry name" value="KR"/>
    <property type="match status" value="2"/>
</dbReference>
<dbReference type="InterPro" id="IPR020807">
    <property type="entry name" value="PKS_DH"/>
</dbReference>
<feature type="region of interest" description="N-terminal hotdog fold" evidence="12">
    <location>
        <begin position="1773"/>
        <end position="1894"/>
    </location>
</feature>
<evidence type="ECO:0000256" key="5">
    <source>
        <dbReference type="ARBA" id="ARBA00023268"/>
    </source>
</evidence>
<dbReference type="Gene3D" id="3.40.50.12780">
    <property type="entry name" value="N-terminal domain of ligase-like"/>
    <property type="match status" value="1"/>
</dbReference>
<dbReference type="GO" id="GO:0004315">
    <property type="term" value="F:3-oxoacyl-[acyl-carrier-protein] synthase activity"/>
    <property type="evidence" value="ECO:0007669"/>
    <property type="project" value="InterPro"/>
</dbReference>
<dbReference type="InterPro" id="IPR036291">
    <property type="entry name" value="NAD(P)-bd_dom_sf"/>
</dbReference>
<dbReference type="PROSITE" id="PS00606">
    <property type="entry name" value="KS3_1"/>
    <property type="match status" value="2"/>
</dbReference>
<keyword evidence="5" id="KW-0511">Multifunctional enzyme</keyword>
<evidence type="ECO:0000256" key="9">
    <source>
        <dbReference type="ARBA" id="ARBA00060622"/>
    </source>
</evidence>
<dbReference type="Gene3D" id="3.30.70.3290">
    <property type="match status" value="2"/>
</dbReference>
<evidence type="ECO:0000313" key="16">
    <source>
        <dbReference type="EMBL" id="SDH42033.1"/>
    </source>
</evidence>
<dbReference type="SMART" id="SM00827">
    <property type="entry name" value="PKS_AT"/>
    <property type="match status" value="2"/>
</dbReference>
<dbReference type="SMART" id="SM00822">
    <property type="entry name" value="PKS_KR"/>
    <property type="match status" value="2"/>
</dbReference>
<feature type="domain" description="PKS/mFAS DH" evidence="15">
    <location>
        <begin position="1773"/>
        <end position="2039"/>
    </location>
</feature>
<evidence type="ECO:0000313" key="17">
    <source>
        <dbReference type="Proteomes" id="UP000198967"/>
    </source>
</evidence>
<comment type="function">
    <text evidence="8">Involved in the biosynthesis of antibiotic erythromycin via the biosynthesis of its aglycone precursor, 6-deoxyerythronolide B (6-dEB).</text>
</comment>
<dbReference type="Pfam" id="PF00109">
    <property type="entry name" value="ketoacyl-synt"/>
    <property type="match status" value="2"/>
</dbReference>
<dbReference type="GO" id="GO:0047879">
    <property type="term" value="F:erythronolide synthase activity"/>
    <property type="evidence" value="ECO:0007669"/>
    <property type="project" value="UniProtKB-EC"/>
</dbReference>
<dbReference type="Proteomes" id="UP000198967">
    <property type="component" value="Unassembled WGS sequence"/>
</dbReference>
<evidence type="ECO:0000256" key="3">
    <source>
        <dbReference type="ARBA" id="ARBA00022679"/>
    </source>
</evidence>
<dbReference type="InterPro" id="IPR020806">
    <property type="entry name" value="PKS_PP-bd"/>
</dbReference>
<keyword evidence="3 16" id="KW-0808">Transferase</keyword>
<keyword evidence="1" id="KW-0596">Phosphopantetheine</keyword>
<feature type="domain" description="PKS/mFAS DH" evidence="15">
    <location>
        <begin position="3463"/>
        <end position="3735"/>
    </location>
</feature>
<dbReference type="FunFam" id="3.40.366.10:FF:000002">
    <property type="entry name" value="Probable polyketide synthase 2"/>
    <property type="match status" value="2"/>
</dbReference>
<dbReference type="SUPFAM" id="SSF52151">
    <property type="entry name" value="FabD/lysophospholipase-like"/>
    <property type="match status" value="2"/>
</dbReference>
<dbReference type="SMART" id="SM00823">
    <property type="entry name" value="PKS_PP"/>
    <property type="match status" value="3"/>
</dbReference>
<dbReference type="CDD" id="cd08956">
    <property type="entry name" value="KR_3_FAS_SDR_x"/>
    <property type="match status" value="2"/>
</dbReference>
<evidence type="ECO:0000256" key="2">
    <source>
        <dbReference type="ARBA" id="ARBA00022553"/>
    </source>
</evidence>
<dbReference type="Pfam" id="PF16197">
    <property type="entry name" value="KAsynt_C_assoc"/>
    <property type="match status" value="2"/>
</dbReference>
<feature type="region of interest" description="C-terminal hotdog fold" evidence="12">
    <location>
        <begin position="3598"/>
        <end position="3735"/>
    </location>
</feature>
<keyword evidence="17" id="KW-1185">Reference proteome</keyword>
<dbReference type="InterPro" id="IPR045851">
    <property type="entry name" value="AMP-bd_C_sf"/>
</dbReference>
<dbReference type="PROSITE" id="PS52004">
    <property type="entry name" value="KS3_2"/>
    <property type="match status" value="2"/>
</dbReference>
<dbReference type="GO" id="GO:0006633">
    <property type="term" value="P:fatty acid biosynthetic process"/>
    <property type="evidence" value="ECO:0007669"/>
    <property type="project" value="InterPro"/>
</dbReference>
<evidence type="ECO:0000256" key="4">
    <source>
        <dbReference type="ARBA" id="ARBA00022737"/>
    </source>
</evidence>
<dbReference type="EMBL" id="FNBE01000022">
    <property type="protein sequence ID" value="SDH42033.1"/>
    <property type="molecule type" value="Genomic_DNA"/>
</dbReference>
<sequence length="4305" mass="445625">MRSELIRPLPDTLRAHAAGSGTTIAFRDARRAVTYAELEARTGRLAGHLVAGGLARGERVAILLGNSVEVIESYLAATRAAAVGVPVNPHVTAGELDHLLRDSGARVVVTDRVRLPLVHLVAGPDVRVLVTGEGTAPDGAESFAALAAATPDEPARDDLGLDEHAWMLYTSGTTGLPKGVLSTQRNALWSVASCYVPIPGLSADDRVLWPLPLFHSLSHIAGFLAVVSVGATSRILDGFAADEVLAALREDRTTFLAGVPTVYHHLVAAARETGFTAPDLRVGLVGGAVTTAELRADVEEIFGVPLLDAYGSTETCGSIAMVRPDGPRVDGSCGQPVPGLEVRLIDTATGVDAATGAEGEVWVRGPSVAVGYHRRPAETAAAFADGWYRTGDLARRDGDGFLTVTGRIKELIIRGGENIHPAEVETVLRRGAGVRDVAVAGRPHPVLGEVPVAYVVPGQAGPAGIDAGALLAACRTELSPFKVPEEIRLIAEVPRTASGKVTRHLLAERPSRLAASGASHHEHLLRVEGEHLVRVSTAEARTAVRLTDPVLVTGAESALAAAVTTHLVGAHGVREVVLLSEWGQDDGAGPLAEELRRSGARVVVMAGAASDPELVRFAVGAAGGRVGTVVQTPGHGDPLRVAEVLADVAAAEPETAVVALTALSPADGYGTAGPARARFDWAAARRAEGLPTTVLAVGPTVLDAADTGLEATLPLDGADLLSAFDAALDQPPGDLVALRLDRRRAEAVPALRTLVLEQPTGPSGAGRARLVGLTETERRRTLVDAVRASAADLLGVRDPAHLHPDRPFRELGLNSLAAVRLRTALAEYFGVTLSATAAFDHPSPSALAHHLDEVLRGRRTSAASVRERTAAPGEPIAIVAASCRLPGGVTSAEDLWRLVAEERDAIGDFPVDRGWDTDGLYDPEPGLPGRTSVRRGGFLYDAADFDADLFGISPREAAAADPQQRLLLELAWEAFERAGVDPRSLRGAEVGTFTGVMHHDYASRHDQVPDEVQGYLGIGTAGSVASGRIAYTLGLEGPAITVDTACSSSLVALHLAVQSLRSGETTLALAGGAAVMATPGVFLEFSRQRALAPDGRCKAFADTADGTGWSEGAGLLLLERLSDARRLGHPVLAVVRGTAVNQDGASNGLTAPSGPAQERVIRAAWADAGLSGADVDLVEAHGTGTTLGDPIEAQALLATYGRERAADRPLHLGSLKSNIGHTQAAAGVAGIIKVIGALRAGTLPRTLHVDRPSARVDWSSGAVELLTEARDWAAGEEPRRAAVSSFGVSGTNAHVIVEEAVEEASVSVPRVAPAAVPWVVTGRGAAARDAFAARVRAAVDAADAADEHHTLADVGWSLTSTRAALDHRGVVVASTLGEALAGLDELASAAPTTAVTGVADVAGRTVFVFPGQGAQWVGMGAELAESSPVFAEAVDEVAAALAPLVDWDLWAVLRAEPGAPSLERVDVVQPASFAVGVALARLWGEFGIVPDAVVGHSQGEVVAAHVAGVLTLADAARVVVARSRAIASGPAGRGGMLAVSLTEAEAVARAGSRAEVAAVNGPAAVVLAGERTALAELAAELEDDGVRNRMIPVDYASHTAAVDPTRPEILAALDGLRPTRARIPFWSTVEGSPLSGEELDADYWFRNLRRPVRFGAVVDSLVDAGFSAFVEVSPHPVLTYPIEQGLERHDVARAVVTGTLRRDDGGLHRFLRSAAALFVRGLPVDWAPVFAGTGATRVDLPTYPFQRERYWLESVAAGSAAGVAAAGIEAADHPLLDAVVPLAGRDAVLAVSRVSLREHPWLADHVVDGVVLLPGTALLDAVAALGDRLGAPVVEELTVSVPIRVPATRAIDVQVEIGPKQDGRRAVTVHVRARPEEPWAEHATGSLLADPLTPPTGNTPWPPAGEAVDVAGLYERLTVDYGPAFHAVRAVWRDGERVHAEITLPEEVDDAGYGLHPALLDAALHPVPVTDLLDGGDRARLAFSWSGARRYATGARTLHVTLAPAGPDAITLRASDPSGAPVLEVDRLVLRPVPAARDDSLFEIGWVAASVRGASGEFRLLSPHEDPAGPDTPVLVPGTGAADLGVPERARAAGLGALTTLAGWLADEQLATRALVVAVQAGDPAGDTVAGLVRSAQSEHPGRIRLLELDRVDEAGVRTGLAVDGDEPRVAVRDGVALVPRLRRAEAPYRDPVDLAGGAVLLTGATGGLGRLIARHLVTTHAVPELVVVTRSGLPDAQRDELERAGAVVHAVTGDAADRTVLSDALDLVGDRLVGVVHAAGIVQDGVLAALDAERWHRVVRTKADAAWHLHELTAGRDLRAFVLFSSAASTFGGAGQANYAAGNAFLESLAALRHAHGLPATALAWGLWEQQAGMGGRLAGADLARMARVGTLPLSDEQGLALFDRALVGDRPTLVPIRLDLGAVRTSGEVPPLLRDLVPRRAATRTTTGLSGRIAGLPEGDRAAAVLDEVRAHVAAVLGHGTADAVDSARAFKDLGFDSLTGVELRNRLTASTGVRLPATVVFDHPTPEALARHLLGELLGRRPETAVASPGRPAVSADDDAIVIVAAGCRFPGGITSPEALWRFAESGGDAIGPFPTDRGWDLDSVFAADPDRSGTTYVRAGGFLDDVAGFDAEFFGINPREALAMDPQQRLLLEVSWETLERAGIDPASLRGSPTGVFVGTHGQDYGTGDQRGAGADEGYLVTGNAGSVLSGRIAYTLGLEGPALTVDTACSSSLVALHLAGRALAAGEVTLALVGGVSIMSTLDGIVGFSRQRGLAQDGRCKAFADGADGFGMAEGVGVLLLERLSDARRHGHPVLAVVRGTAVNQDGASNGLTAPNGPSQERVIRAAWADAGLSGADVDAVEAHGTGTALGDPIEAQALLATYGRERSHTAPLLIGSVKSNIGHTQAAAGVAGVIKIVESLRHGRLPATAHVDRPSSHVDWASGAVELLTEPREWPVGERTRRAGVSAFGVSGTNAHVILEEPPAVERGRPAAGRPADAPVAWPAVWSVSGRTEQALAAQTARLADFLDEHPDLGPAEVAVSLGRRSALRHRSVVLAATREDGIAGLRSGVGVATGEADVTGGRVFVFPGQGTQWAGMGAELAASSPVFAAALDEVAESLTRFVDWDLWAVLRAEPGAPSLQRVDVVQPASFAVAVGLARLWRSLGVEPDAVVGHSQGEVAAAHVAGALTLDDAVRVVTLRSRLIAERLAGRGGMVSVGLPAADAAERLRSRPGLETAAVNGPGSVVVAGPPQALDEVLEVLGAEGVRVRRIPVDYASHTSQVESVEADLVAALAEISPRAGTVPIWSTVEGGWVSGDTLDAGYWYRNLRSPVRFGDALAGLVGAGHRAFIEVGAHPVLTFDVAQELDRHDHPSVVTGTLRRDDGGPARFLAAAAALAVRGIDVDWSPLLTGAQPAALSTAPPTVLPTYAFQHHRFWLDPVPGGTGDVRAAGLEPAEHPLLGAVVGLPGAGGAVATGRVSLTTHPWLADHAVAGTVLVPGAALLELVVRAADEAGLPAVEELVVEVPLVLPERGALQLQVTVTADGEVELHARAEDTGRDGDWTRHARGRVVAELAGEIGRNSVPAVWPPTDAEPVDVDAFYPRLAKAGLEYGPAFHGVRAAWRRGAEVFAEVTLTPESGGGSFALHPALFDAALQAANLGAAPQVGLDEVLLPFAWHGFALHRTGATALRVYAAPTTDGVRVSVADPTGVPVASLEELVLRPTPRAAPVPRAGALYRTEWVPVSASTAGGAAAVLDLTDAPGETDLTRARALTESALAGVQAHLASADGRSAEPLVILTRGTEDPATAAVWGLVRSAQTEHPGRFVLVDTDDPTPSPAALARVGEPQLRLRDGELTAPRLVAVSTAPAATVPGLDAGTVLVTGGTGTLGGLVARHLVTDHGVRRLLLVSRSGPGAAGAEELRTELVRLGAEVTLVAADVGDRAQVAALLEAVPDLTGVVHAAAVLDDGVVEGLTPARLHTVFRAKADAAWHLHELTRDRDLAAFVLFSSGAGTFGSAGQAGYAAANGFLDGLARLRAGSGLPAVSVAWGFWERASALTGALDAAGRARLARGGEAGLSDAEGLALLDAGLAAAEPALVATALDLDAIRRLPEAPPLLRGIVRPSRTRRGTAHDEGGDGPAALRVRLAGLEPAARERSVLDLVRGLAADVLGHDGPAAVRPGQAFTEIGIDSLTAVELRNRLAAATGERLPATAVFDHPNPVALAAVLRERLGIDATADPALVELDRLERALAAADGEVRERVATRLAELARVWAAPTGADLDPDTDDELFALLDQELGR</sequence>
<feature type="active site" description="Proton donor; for dehydratase activity" evidence="12">
    <location>
        <position position="3657"/>
    </location>
</feature>
<comment type="catalytic activity">
    <reaction evidence="7">
        <text>6 (S)-methylmalonyl-CoA + propanoyl-CoA + 6 NADPH + 12 H(+) = 6-deoxyerythronolide B + 6 CO2 + 6 NADP(+) + 7 CoA + H2O</text>
        <dbReference type="Rhea" id="RHEA:23068"/>
        <dbReference type="ChEBI" id="CHEBI:15377"/>
        <dbReference type="ChEBI" id="CHEBI:15378"/>
        <dbReference type="ChEBI" id="CHEBI:16089"/>
        <dbReference type="ChEBI" id="CHEBI:16526"/>
        <dbReference type="ChEBI" id="CHEBI:57287"/>
        <dbReference type="ChEBI" id="CHEBI:57327"/>
        <dbReference type="ChEBI" id="CHEBI:57392"/>
        <dbReference type="ChEBI" id="CHEBI:57783"/>
        <dbReference type="ChEBI" id="CHEBI:58349"/>
        <dbReference type="EC" id="2.3.1.94"/>
    </reaction>
</comment>
<dbReference type="GO" id="GO:0004312">
    <property type="term" value="F:fatty acid synthase activity"/>
    <property type="evidence" value="ECO:0007669"/>
    <property type="project" value="TreeGrafter"/>
</dbReference>
<feature type="domain" description="Carrier" evidence="13">
    <location>
        <begin position="4162"/>
        <end position="4237"/>
    </location>
</feature>
<feature type="region of interest" description="N-terminal hotdog fold" evidence="12">
    <location>
        <begin position="3463"/>
        <end position="3583"/>
    </location>
</feature>
<gene>
    <name evidence="16" type="ORF">SAMN05216377_12233</name>
</gene>
<dbReference type="SUPFAM" id="SSF47336">
    <property type="entry name" value="ACP-like"/>
    <property type="match status" value="3"/>
</dbReference>
<evidence type="ECO:0000259" key="13">
    <source>
        <dbReference type="PROSITE" id="PS50075"/>
    </source>
</evidence>
<organism evidence="16 17">
    <name type="scientific">Pseudonocardia oroxyli</name>
    <dbReference type="NCBI Taxonomy" id="366584"/>
    <lineage>
        <taxon>Bacteria</taxon>
        <taxon>Bacillati</taxon>
        <taxon>Actinomycetota</taxon>
        <taxon>Actinomycetes</taxon>
        <taxon>Pseudonocardiales</taxon>
        <taxon>Pseudonocardiaceae</taxon>
        <taxon>Pseudonocardia</taxon>
    </lineage>
</organism>
<dbReference type="InterPro" id="IPR020845">
    <property type="entry name" value="AMP-binding_CS"/>
</dbReference>
<dbReference type="FunFam" id="1.10.1200.10:FF:000007">
    <property type="entry name" value="Probable polyketide synthase pks17"/>
    <property type="match status" value="2"/>
</dbReference>
<dbReference type="SUPFAM" id="SSF53901">
    <property type="entry name" value="Thiolase-like"/>
    <property type="match status" value="2"/>
</dbReference>
<dbReference type="PROSITE" id="PS50075">
    <property type="entry name" value="CARRIER"/>
    <property type="match status" value="3"/>
</dbReference>
<evidence type="ECO:0000256" key="10">
    <source>
        <dbReference type="ARBA" id="ARBA00063272"/>
    </source>
</evidence>
<dbReference type="InterPro" id="IPR016035">
    <property type="entry name" value="Acyl_Trfase/lysoPLipase"/>
</dbReference>
<dbReference type="InterPro" id="IPR018201">
    <property type="entry name" value="Ketoacyl_synth_AS"/>
</dbReference>
<dbReference type="SUPFAM" id="SSF56801">
    <property type="entry name" value="Acetyl-CoA synthetase-like"/>
    <property type="match status" value="1"/>
</dbReference>
<dbReference type="Gene3D" id="1.10.1200.10">
    <property type="entry name" value="ACP-like"/>
    <property type="match status" value="3"/>
</dbReference>
<evidence type="ECO:0000256" key="1">
    <source>
        <dbReference type="ARBA" id="ARBA00022450"/>
    </source>
</evidence>
<feature type="region of interest" description="C-terminal hotdog fold" evidence="12">
    <location>
        <begin position="1905"/>
        <end position="2039"/>
    </location>
</feature>
<dbReference type="RefSeq" id="WP_093089467.1">
    <property type="nucleotide sequence ID" value="NZ_FNBE01000022.1"/>
</dbReference>
<dbReference type="Gene3D" id="3.40.47.10">
    <property type="match status" value="2"/>
</dbReference>
<dbReference type="SMART" id="SM00826">
    <property type="entry name" value="PKS_DH"/>
    <property type="match status" value="2"/>
</dbReference>
<dbReference type="PROSITE" id="PS52019">
    <property type="entry name" value="PKS_MFAS_DH"/>
    <property type="match status" value="2"/>
</dbReference>
<evidence type="ECO:0000256" key="8">
    <source>
        <dbReference type="ARBA" id="ARBA00060158"/>
    </source>
</evidence>
<protein>
    <recommendedName>
        <fullName evidence="11">6-deoxyerythronolide-B synthase</fullName>
        <ecNumber evidence="11">2.3.1.94</ecNumber>
    </recommendedName>
</protein>
<dbReference type="SMART" id="SM01294">
    <property type="entry name" value="PKS_PP_betabranch"/>
    <property type="match status" value="3"/>
</dbReference>
<dbReference type="InterPro" id="IPR020841">
    <property type="entry name" value="PKS_Beta-ketoAc_synthase_dom"/>
</dbReference>
<dbReference type="FunFam" id="3.40.47.10:FF:000019">
    <property type="entry name" value="Polyketide synthase type I"/>
    <property type="match status" value="2"/>
</dbReference>
<reference evidence="16 17" key="1">
    <citation type="submission" date="2016-10" db="EMBL/GenBank/DDBJ databases">
        <authorList>
            <person name="de Groot N.N."/>
        </authorList>
    </citation>
    <scope>NUCLEOTIDE SEQUENCE [LARGE SCALE GENOMIC DNA]</scope>
    <source>
        <strain evidence="16 17">CGMCC 4.3143</strain>
    </source>
</reference>
<comment type="subunit">
    <text evidence="10">Homodimer. Erythronolide synthase is composed of EryAI, EryAII and EryAIII multimodular (2 modules) polypeptides each coding for a functional synthase subunit which participates in 2 of the six FAS-like elongation steps required for formation of the polyketide. Module 1, 2, 3, 4, 5, and 6 participating in biosynthesis steps 1, 2, 3, 4, 5, and 6, respectively.</text>
</comment>
<dbReference type="InterPro" id="IPR057326">
    <property type="entry name" value="KR_dom"/>
</dbReference>
<feature type="domain" description="Ketosynthase family 3 (KS3)" evidence="14">
    <location>
        <begin position="2561"/>
        <end position="2987"/>
    </location>
</feature>
<keyword evidence="4" id="KW-0677">Repeat</keyword>
<dbReference type="EC" id="2.3.1.94" evidence="11"/>
<dbReference type="InterPro" id="IPR013968">
    <property type="entry name" value="PKS_KR"/>
</dbReference>
<dbReference type="InterPro" id="IPR042099">
    <property type="entry name" value="ANL_N_sf"/>
</dbReference>
<dbReference type="Pfam" id="PF21089">
    <property type="entry name" value="PKS_DH_N"/>
    <property type="match status" value="2"/>
</dbReference>
<dbReference type="InterPro" id="IPR000873">
    <property type="entry name" value="AMP-dep_synth/lig_dom"/>
</dbReference>
<evidence type="ECO:0000259" key="15">
    <source>
        <dbReference type="PROSITE" id="PS52019"/>
    </source>
</evidence>
<dbReference type="Gene3D" id="3.10.129.110">
    <property type="entry name" value="Polyketide synthase dehydratase"/>
    <property type="match status" value="2"/>
</dbReference>
<evidence type="ECO:0000256" key="7">
    <source>
        <dbReference type="ARBA" id="ARBA00052442"/>
    </source>
</evidence>
<dbReference type="InterPro" id="IPR001227">
    <property type="entry name" value="Ac_transferase_dom_sf"/>
</dbReference>
<dbReference type="Pfam" id="PF02801">
    <property type="entry name" value="Ketoacyl-synt_C"/>
    <property type="match status" value="2"/>
</dbReference>
<dbReference type="InterPro" id="IPR014043">
    <property type="entry name" value="Acyl_transferase_dom"/>
</dbReference>
<dbReference type="InterPro" id="IPR049552">
    <property type="entry name" value="PKS_DH_N"/>
</dbReference>
<dbReference type="Pfam" id="PF13193">
    <property type="entry name" value="AMP-binding_C"/>
    <property type="match status" value="1"/>
</dbReference>
<dbReference type="InterPro" id="IPR006162">
    <property type="entry name" value="Ppantetheine_attach_site"/>
</dbReference>
<dbReference type="InterPro" id="IPR014030">
    <property type="entry name" value="Ketoacyl_synth_N"/>
</dbReference>
<dbReference type="InterPro" id="IPR025110">
    <property type="entry name" value="AMP-bd_C"/>
</dbReference>
<evidence type="ECO:0000256" key="12">
    <source>
        <dbReference type="PROSITE-ProRule" id="PRU01363"/>
    </source>
</evidence>
<dbReference type="PROSITE" id="PS00455">
    <property type="entry name" value="AMP_BINDING"/>
    <property type="match status" value="1"/>
</dbReference>
<dbReference type="InterPro" id="IPR036736">
    <property type="entry name" value="ACP-like_sf"/>
</dbReference>
<feature type="active site" description="Proton acceptor; for dehydratase activity" evidence="12">
    <location>
        <position position="1805"/>
    </location>
</feature>
<dbReference type="Gene3D" id="3.40.50.720">
    <property type="entry name" value="NAD(P)-binding Rossmann-like Domain"/>
    <property type="match status" value="3"/>
</dbReference>
<dbReference type="InterPro" id="IPR050091">
    <property type="entry name" value="PKS_NRPS_Biosynth_Enz"/>
</dbReference>
<evidence type="ECO:0000259" key="14">
    <source>
        <dbReference type="PROSITE" id="PS52004"/>
    </source>
</evidence>
<dbReference type="InterPro" id="IPR042104">
    <property type="entry name" value="PKS_dehydratase_sf"/>
</dbReference>
<keyword evidence="6" id="KW-0012">Acyltransferase</keyword>
<dbReference type="InterPro" id="IPR016036">
    <property type="entry name" value="Malonyl_transacylase_ACP-bd"/>
</dbReference>
<dbReference type="SMART" id="SM00825">
    <property type="entry name" value="PKS_KS"/>
    <property type="match status" value="2"/>
</dbReference>
<dbReference type="PANTHER" id="PTHR43775:SF51">
    <property type="entry name" value="INACTIVE PHENOLPHTHIOCEROL SYNTHESIS POLYKETIDE SYNTHASE TYPE I PKS1-RELATED"/>
    <property type="match status" value="1"/>
</dbReference>
<dbReference type="SUPFAM" id="SSF55048">
    <property type="entry name" value="Probable ACP-binding domain of malonyl-CoA ACP transacylase"/>
    <property type="match status" value="2"/>
</dbReference>
<dbReference type="Pfam" id="PF00501">
    <property type="entry name" value="AMP-binding"/>
    <property type="match status" value="1"/>
</dbReference>
<evidence type="ECO:0000256" key="11">
    <source>
        <dbReference type="ARBA" id="ARBA00066981"/>
    </source>
</evidence>
<dbReference type="InterPro" id="IPR009081">
    <property type="entry name" value="PP-bd_ACP"/>
</dbReference>
<dbReference type="InterPro" id="IPR014031">
    <property type="entry name" value="Ketoacyl_synth_C"/>
</dbReference>
<feature type="domain" description="Carrier" evidence="13">
    <location>
        <begin position="777"/>
        <end position="855"/>
    </location>
</feature>